<gene>
    <name evidence="3" type="ORF">PCOR1329_LOCUS50022</name>
</gene>
<feature type="signal peptide" evidence="2">
    <location>
        <begin position="1"/>
        <end position="20"/>
    </location>
</feature>
<dbReference type="EMBL" id="CAUYUJ010016059">
    <property type="protein sequence ID" value="CAK0861319.1"/>
    <property type="molecule type" value="Genomic_DNA"/>
</dbReference>
<dbReference type="InterPro" id="IPR011990">
    <property type="entry name" value="TPR-like_helical_dom_sf"/>
</dbReference>
<organism evidence="3 4">
    <name type="scientific">Prorocentrum cordatum</name>
    <dbReference type="NCBI Taxonomy" id="2364126"/>
    <lineage>
        <taxon>Eukaryota</taxon>
        <taxon>Sar</taxon>
        <taxon>Alveolata</taxon>
        <taxon>Dinophyceae</taxon>
        <taxon>Prorocentrales</taxon>
        <taxon>Prorocentraceae</taxon>
        <taxon>Prorocentrum</taxon>
    </lineage>
</organism>
<reference evidence="3" key="1">
    <citation type="submission" date="2023-10" db="EMBL/GenBank/DDBJ databases">
        <authorList>
            <person name="Chen Y."/>
            <person name="Shah S."/>
            <person name="Dougan E. K."/>
            <person name="Thang M."/>
            <person name="Chan C."/>
        </authorList>
    </citation>
    <scope>NUCLEOTIDE SEQUENCE [LARGE SCALE GENOMIC DNA]</scope>
</reference>
<dbReference type="Proteomes" id="UP001189429">
    <property type="component" value="Unassembled WGS sequence"/>
</dbReference>
<evidence type="ECO:0000313" key="4">
    <source>
        <dbReference type="Proteomes" id="UP001189429"/>
    </source>
</evidence>
<evidence type="ECO:0000256" key="1">
    <source>
        <dbReference type="PROSITE-ProRule" id="PRU00339"/>
    </source>
</evidence>
<keyword evidence="2" id="KW-0732">Signal</keyword>
<dbReference type="PROSITE" id="PS50005">
    <property type="entry name" value="TPR"/>
    <property type="match status" value="1"/>
</dbReference>
<feature type="chain" id="PRO_5046888378" evidence="2">
    <location>
        <begin position="21"/>
        <end position="227"/>
    </location>
</feature>
<dbReference type="Gene3D" id="1.25.40.10">
    <property type="entry name" value="Tetratricopeptide repeat domain"/>
    <property type="match status" value="1"/>
</dbReference>
<feature type="repeat" description="TPR" evidence="1">
    <location>
        <begin position="58"/>
        <end position="91"/>
    </location>
</feature>
<keyword evidence="4" id="KW-1185">Reference proteome</keyword>
<protein>
    <submittedName>
        <fullName evidence="3">Uncharacterized protein</fullName>
    </submittedName>
</protein>
<name>A0ABN9UN41_9DINO</name>
<dbReference type="SUPFAM" id="SSF48452">
    <property type="entry name" value="TPR-like"/>
    <property type="match status" value="1"/>
</dbReference>
<evidence type="ECO:0000313" key="3">
    <source>
        <dbReference type="EMBL" id="CAK0861319.1"/>
    </source>
</evidence>
<comment type="caution">
    <text evidence="3">The sequence shown here is derived from an EMBL/GenBank/DDBJ whole genome shotgun (WGS) entry which is preliminary data.</text>
</comment>
<keyword evidence="1" id="KW-0802">TPR repeat</keyword>
<dbReference type="InterPro" id="IPR019734">
    <property type="entry name" value="TPR_rpt"/>
</dbReference>
<proteinExistence type="predicted"/>
<evidence type="ECO:0000256" key="2">
    <source>
        <dbReference type="SAM" id="SignalP"/>
    </source>
</evidence>
<sequence length="227" mass="24813">MSVGICAACCCGWLLRLAAAAGCRGWLLRLAAAACSCGWLLRHLAVTGYFSPLTLAEEEVWHDYGLALWHVGRREEAVQNFQNAITTNPAFPKGYNNLGCALVLLGLSATPANAQTVQQGLQAMEQAISLLPSTSPRLRPKVDFLKKTSGARRNGMNGDEMISTCSDGFVKRLEDKRVTLVEHQLHDEKGNVLEDIQIRWEKKAVALKGNRAAWVEDGAMKYDGEGL</sequence>
<accession>A0ABN9UN41</accession>